<gene>
    <name evidence="2" type="ORF">Ahy_B10g104133</name>
</gene>
<protein>
    <recommendedName>
        <fullName evidence="1">Aminotransferase-like plant mobile domain-containing protein</fullName>
    </recommendedName>
</protein>
<dbReference type="GO" id="GO:0010073">
    <property type="term" value="P:meristem maintenance"/>
    <property type="evidence" value="ECO:0007669"/>
    <property type="project" value="InterPro"/>
</dbReference>
<dbReference type="InterPro" id="IPR019557">
    <property type="entry name" value="AminoTfrase-like_pln_mobile"/>
</dbReference>
<sequence length="235" mass="27810">MVCLLDDRIVLYLQKAGLCHLAMLNETWFRLDELLVSVFVERWRLEMHTFHMSFGECTIMLEDVVYQLGLPIDGEYVNGCLTNFERYIEGGRPAWAWTYSVSFLREQVRIRLGARLDYMGRYSWRSAVLSWLYRCMCRVANRNVVKSAGPLQLLQLWIFRGFPSFMPDGFDACHWPLASSWHIHWTNKAQHVLRFDVIPYPGPSQVYLEWWHEHGKSFLSLEQFLRDPRAIEIPT</sequence>
<dbReference type="Proteomes" id="UP000289738">
    <property type="component" value="Chromosome B10"/>
</dbReference>
<dbReference type="PANTHER" id="PTHR46033">
    <property type="entry name" value="PROTEIN MAIN-LIKE 2"/>
    <property type="match status" value="1"/>
</dbReference>
<feature type="domain" description="Aminotransferase-like plant mobile" evidence="1">
    <location>
        <begin position="17"/>
        <end position="79"/>
    </location>
</feature>
<dbReference type="AlphaFoldDB" id="A0A444X4S9"/>
<organism evidence="2 3">
    <name type="scientific">Arachis hypogaea</name>
    <name type="common">Peanut</name>
    <dbReference type="NCBI Taxonomy" id="3818"/>
    <lineage>
        <taxon>Eukaryota</taxon>
        <taxon>Viridiplantae</taxon>
        <taxon>Streptophyta</taxon>
        <taxon>Embryophyta</taxon>
        <taxon>Tracheophyta</taxon>
        <taxon>Spermatophyta</taxon>
        <taxon>Magnoliopsida</taxon>
        <taxon>eudicotyledons</taxon>
        <taxon>Gunneridae</taxon>
        <taxon>Pentapetalae</taxon>
        <taxon>rosids</taxon>
        <taxon>fabids</taxon>
        <taxon>Fabales</taxon>
        <taxon>Fabaceae</taxon>
        <taxon>Papilionoideae</taxon>
        <taxon>50 kb inversion clade</taxon>
        <taxon>dalbergioids sensu lato</taxon>
        <taxon>Dalbergieae</taxon>
        <taxon>Pterocarpus clade</taxon>
        <taxon>Arachis</taxon>
    </lineage>
</organism>
<dbReference type="PANTHER" id="PTHR46033:SF8">
    <property type="entry name" value="PROTEIN MAINTENANCE OF MERISTEMS-LIKE"/>
    <property type="match status" value="1"/>
</dbReference>
<dbReference type="InterPro" id="IPR044824">
    <property type="entry name" value="MAIN-like"/>
</dbReference>
<evidence type="ECO:0000313" key="2">
    <source>
        <dbReference type="EMBL" id="RYQ84675.1"/>
    </source>
</evidence>
<keyword evidence="3" id="KW-1185">Reference proteome</keyword>
<proteinExistence type="predicted"/>
<name>A0A444X4S9_ARAHY</name>
<evidence type="ECO:0000313" key="3">
    <source>
        <dbReference type="Proteomes" id="UP000289738"/>
    </source>
</evidence>
<feature type="domain" description="Aminotransferase-like plant mobile" evidence="1">
    <location>
        <begin position="113"/>
        <end position="191"/>
    </location>
</feature>
<accession>A0A444X4S9</accession>
<dbReference type="EMBL" id="SDMP01000020">
    <property type="protein sequence ID" value="RYQ84675.1"/>
    <property type="molecule type" value="Genomic_DNA"/>
</dbReference>
<reference evidence="2 3" key="1">
    <citation type="submission" date="2019-01" db="EMBL/GenBank/DDBJ databases">
        <title>Sequencing of cultivated peanut Arachis hypogaea provides insights into genome evolution and oil improvement.</title>
        <authorList>
            <person name="Chen X."/>
        </authorList>
    </citation>
    <scope>NUCLEOTIDE SEQUENCE [LARGE SCALE GENOMIC DNA]</scope>
    <source>
        <strain evidence="3">cv. Fuhuasheng</strain>
        <tissue evidence="2">Leaves</tissue>
    </source>
</reference>
<comment type="caution">
    <text evidence="2">The sequence shown here is derived from an EMBL/GenBank/DDBJ whole genome shotgun (WGS) entry which is preliminary data.</text>
</comment>
<evidence type="ECO:0000259" key="1">
    <source>
        <dbReference type="Pfam" id="PF10536"/>
    </source>
</evidence>
<dbReference type="Pfam" id="PF10536">
    <property type="entry name" value="PMD"/>
    <property type="match status" value="2"/>
</dbReference>